<dbReference type="GO" id="GO:0062054">
    <property type="term" value="F:fluoride channel activity"/>
    <property type="evidence" value="ECO:0007669"/>
    <property type="project" value="UniProtKB-UniRule"/>
</dbReference>
<comment type="activity regulation">
    <text evidence="12">Na(+) is not transported, but it plays an essential structural role and its presence is essential for fluoride channel function.</text>
</comment>
<accession>A0A432UZG4</accession>
<dbReference type="Pfam" id="PF02537">
    <property type="entry name" value="CRCB"/>
    <property type="match status" value="1"/>
</dbReference>
<feature type="binding site" evidence="12">
    <location>
        <position position="114"/>
    </location>
    <ligand>
        <name>Na(+)</name>
        <dbReference type="ChEBI" id="CHEBI:29101"/>
        <note>structural</note>
    </ligand>
</feature>
<evidence type="ECO:0000256" key="2">
    <source>
        <dbReference type="ARBA" id="ARBA00022475"/>
    </source>
</evidence>
<evidence type="ECO:0000256" key="4">
    <source>
        <dbReference type="ARBA" id="ARBA00022692"/>
    </source>
</evidence>
<comment type="similarity">
    <text evidence="10 12">Belongs to the fluoride channel Fluc/FEX (TC 1.A.43) family.</text>
</comment>
<protein>
    <recommendedName>
        <fullName evidence="12">Fluoride-specific ion channel FluC</fullName>
    </recommendedName>
</protein>
<keyword evidence="12" id="KW-0813">Transport</keyword>
<evidence type="ECO:0000256" key="1">
    <source>
        <dbReference type="ARBA" id="ARBA00004651"/>
    </source>
</evidence>
<evidence type="ECO:0000256" key="5">
    <source>
        <dbReference type="ARBA" id="ARBA00022989"/>
    </source>
</evidence>
<gene>
    <name evidence="12" type="primary">fluC</name>
    <name evidence="12" type="synonym">crcB</name>
    <name evidence="13" type="ORF">EET67_23975</name>
</gene>
<evidence type="ECO:0000256" key="8">
    <source>
        <dbReference type="ARBA" id="ARBA00023136"/>
    </source>
</evidence>
<dbReference type="GO" id="GO:0046872">
    <property type="term" value="F:metal ion binding"/>
    <property type="evidence" value="ECO:0007669"/>
    <property type="project" value="UniProtKB-KW"/>
</dbReference>
<evidence type="ECO:0000256" key="3">
    <source>
        <dbReference type="ARBA" id="ARBA00022519"/>
    </source>
</evidence>
<proteinExistence type="inferred from homology"/>
<dbReference type="EMBL" id="RKST01000052">
    <property type="protein sequence ID" value="RUM95300.1"/>
    <property type="molecule type" value="Genomic_DNA"/>
</dbReference>
<keyword evidence="8 12" id="KW-0472">Membrane</keyword>
<keyword evidence="6 12" id="KW-0915">Sodium</keyword>
<comment type="function">
    <text evidence="12">Fluoride-specific ion channel. Important for reducing fluoride concentration in the cell, thus reducing its toxicity.</text>
</comment>
<comment type="caution">
    <text evidence="13">The sequence shown here is derived from an EMBL/GenBank/DDBJ whole genome shotgun (WGS) entry which is preliminary data.</text>
</comment>
<evidence type="ECO:0000313" key="13">
    <source>
        <dbReference type="EMBL" id="RUM95300.1"/>
    </source>
</evidence>
<keyword evidence="7 12" id="KW-0406">Ion transport</keyword>
<evidence type="ECO:0000256" key="9">
    <source>
        <dbReference type="ARBA" id="ARBA00023303"/>
    </source>
</evidence>
<keyword evidence="4 12" id="KW-0812">Transmembrane</keyword>
<sequence length="166" mass="18090">MSELEKALSVEEEPVRTAKAGLQRRVRWDWFRERLLLYAAVSVGSILGSVLRALASLAALGWFGPGFPWGTLFVNIVGSFVIGFYATITGPDGRIFAGMYQRQFVMTGICGGFTTFSIFSLEAFQAFHAGEFALAGLYVGISIITWLASVWLGHSLASRLNRLGGT</sequence>
<dbReference type="AlphaFoldDB" id="A0A432UZG4"/>
<evidence type="ECO:0000256" key="7">
    <source>
        <dbReference type="ARBA" id="ARBA00023065"/>
    </source>
</evidence>
<name>A0A432UZG4_9HYPH</name>
<feature type="transmembrane region" description="Helical" evidence="12">
    <location>
        <begin position="132"/>
        <end position="152"/>
    </location>
</feature>
<dbReference type="PANTHER" id="PTHR28259">
    <property type="entry name" value="FLUORIDE EXPORT PROTEIN 1-RELATED"/>
    <property type="match status" value="1"/>
</dbReference>
<dbReference type="PANTHER" id="PTHR28259:SF1">
    <property type="entry name" value="FLUORIDE EXPORT PROTEIN 1-RELATED"/>
    <property type="match status" value="1"/>
</dbReference>
<organism evidence="13 14">
    <name type="scientific">Borborobacter arsenicus</name>
    <dbReference type="NCBI Taxonomy" id="1851146"/>
    <lineage>
        <taxon>Bacteria</taxon>
        <taxon>Pseudomonadati</taxon>
        <taxon>Pseudomonadota</taxon>
        <taxon>Alphaproteobacteria</taxon>
        <taxon>Hyphomicrobiales</taxon>
        <taxon>Phyllobacteriaceae</taxon>
        <taxon>Borborobacter</taxon>
    </lineage>
</organism>
<keyword evidence="12" id="KW-0479">Metal-binding</keyword>
<keyword evidence="3" id="KW-0997">Cell inner membrane</keyword>
<evidence type="ECO:0000256" key="11">
    <source>
        <dbReference type="ARBA" id="ARBA00035585"/>
    </source>
</evidence>
<feature type="binding site" evidence="12">
    <location>
        <position position="111"/>
    </location>
    <ligand>
        <name>Na(+)</name>
        <dbReference type="ChEBI" id="CHEBI:29101"/>
        <note>structural</note>
    </ligand>
</feature>
<evidence type="ECO:0000256" key="6">
    <source>
        <dbReference type="ARBA" id="ARBA00023053"/>
    </source>
</evidence>
<reference evidence="13 14" key="1">
    <citation type="submission" date="2018-11" db="EMBL/GenBank/DDBJ databases">
        <title>Pseudaminobacter arsenicus sp. nov., an arsenic-resistant bacterium isolated from arsenic-rich aquifers.</title>
        <authorList>
            <person name="Mu Y."/>
        </authorList>
    </citation>
    <scope>NUCLEOTIDE SEQUENCE [LARGE SCALE GENOMIC DNA]</scope>
    <source>
        <strain evidence="13 14">CB3</strain>
    </source>
</reference>
<dbReference type="GO" id="GO:0140114">
    <property type="term" value="P:cellular detoxification of fluoride"/>
    <property type="evidence" value="ECO:0007669"/>
    <property type="project" value="UniProtKB-UniRule"/>
</dbReference>
<evidence type="ECO:0000256" key="12">
    <source>
        <dbReference type="HAMAP-Rule" id="MF_00454"/>
    </source>
</evidence>
<dbReference type="HAMAP" id="MF_00454">
    <property type="entry name" value="FluC"/>
    <property type="match status" value="1"/>
</dbReference>
<keyword evidence="2 12" id="KW-1003">Cell membrane</keyword>
<dbReference type="InterPro" id="IPR003691">
    <property type="entry name" value="FluC"/>
</dbReference>
<dbReference type="GO" id="GO:0005886">
    <property type="term" value="C:plasma membrane"/>
    <property type="evidence" value="ECO:0007669"/>
    <property type="project" value="UniProtKB-SubCell"/>
</dbReference>
<dbReference type="Proteomes" id="UP000281647">
    <property type="component" value="Unassembled WGS sequence"/>
</dbReference>
<keyword evidence="5 12" id="KW-1133">Transmembrane helix</keyword>
<keyword evidence="14" id="KW-1185">Reference proteome</keyword>
<comment type="subcellular location">
    <subcellularLocation>
        <location evidence="1 12">Cell membrane</location>
        <topology evidence="1 12">Multi-pass membrane protein</topology>
    </subcellularLocation>
</comment>
<comment type="catalytic activity">
    <reaction evidence="11">
        <text>fluoride(in) = fluoride(out)</text>
        <dbReference type="Rhea" id="RHEA:76159"/>
        <dbReference type="ChEBI" id="CHEBI:17051"/>
    </reaction>
    <physiologicalReaction direction="left-to-right" evidence="11">
        <dbReference type="Rhea" id="RHEA:76160"/>
    </physiologicalReaction>
</comment>
<feature type="transmembrane region" description="Helical" evidence="12">
    <location>
        <begin position="35"/>
        <end position="63"/>
    </location>
</feature>
<keyword evidence="9 12" id="KW-0407">Ion channel</keyword>
<dbReference type="OrthoDB" id="9806299at2"/>
<evidence type="ECO:0000313" key="14">
    <source>
        <dbReference type="Proteomes" id="UP000281647"/>
    </source>
</evidence>
<feature type="transmembrane region" description="Helical" evidence="12">
    <location>
        <begin position="69"/>
        <end position="88"/>
    </location>
</feature>
<feature type="transmembrane region" description="Helical" evidence="12">
    <location>
        <begin position="100"/>
        <end position="120"/>
    </location>
</feature>
<evidence type="ECO:0000256" key="10">
    <source>
        <dbReference type="ARBA" id="ARBA00035120"/>
    </source>
</evidence>